<protein>
    <submittedName>
        <fullName evidence="7">O-acetylhomoserine sulfhydrylase</fullName>
    </submittedName>
</protein>
<dbReference type="Gene3D" id="3.40.640.10">
    <property type="entry name" value="Type I PLP-dependent aspartate aminotransferase-like (Major domain)"/>
    <property type="match status" value="1"/>
</dbReference>
<evidence type="ECO:0000256" key="6">
    <source>
        <dbReference type="RuleBase" id="RU362118"/>
    </source>
</evidence>
<dbReference type="SUPFAM" id="SSF53383">
    <property type="entry name" value="PLP-dependent transferases"/>
    <property type="match status" value="1"/>
</dbReference>
<feature type="modified residue" description="N6-(pyridoxal phosphate)lysine" evidence="5">
    <location>
        <position position="216"/>
    </location>
</feature>
<dbReference type="PIRSF" id="PIRSF001434">
    <property type="entry name" value="CGS"/>
    <property type="match status" value="1"/>
</dbReference>
<dbReference type="GO" id="GO:0071269">
    <property type="term" value="P:L-homocysteine biosynthetic process"/>
    <property type="evidence" value="ECO:0007669"/>
    <property type="project" value="TreeGrafter"/>
</dbReference>
<dbReference type="GO" id="GO:0006535">
    <property type="term" value="P:cysteine biosynthetic process from serine"/>
    <property type="evidence" value="ECO:0007669"/>
    <property type="project" value="TreeGrafter"/>
</dbReference>
<evidence type="ECO:0000256" key="1">
    <source>
        <dbReference type="ARBA" id="ARBA00001933"/>
    </source>
</evidence>
<name>A0A450TT68_9GAMM</name>
<keyword evidence="3" id="KW-0808">Transferase</keyword>
<proteinExistence type="inferred from homology"/>
<dbReference type="Gene3D" id="3.90.1150.10">
    <property type="entry name" value="Aspartate Aminotransferase, domain 1"/>
    <property type="match status" value="1"/>
</dbReference>
<dbReference type="InterPro" id="IPR015424">
    <property type="entry name" value="PyrdxlP-dep_Trfase"/>
</dbReference>
<sequence length="437" mass="48583">MKSKEMKSQDKIYNFDTLCIHAGQQPDIDTKSIGVPVHRTCSYIYDSVQQSADVFSLKELGNIYTRITNPTQEILEKRIADLEGACDALALSSGTAAIYYSIINFCSVGEEIISSNKISSATQAIFNSMLPQFGINVKYFNPDDPSNLKKAITKNTRGVFIETISNPTLDFMDIDAIADIAHSYNIPLIVDATFTTPYLLKTIEYGADIVINSLSKWIGGHGTGIGGAVADSGKFDWKDPKFKLFNEPDPSYNGIRYAHDFSQLNSSPFIMRMRHVPLRNIGACISPDNAWIFLQGLETLHLRMERHCENSFKAAEFLRNHPKVNWIRYPGLNDDPTYEVAKRYLKRGFGSVVVLGLKGGNASGERFVNSLKLFSLAAGVGDVKSLALQYPFNTTHLKLTEQQRKEAGEGNTLVRLSIGIEDINDILSDLNQALRDT</sequence>
<dbReference type="GO" id="GO:0003961">
    <property type="term" value="F:O-acetylhomoserine aminocarboxypropyltransferase activity"/>
    <property type="evidence" value="ECO:0007669"/>
    <property type="project" value="TreeGrafter"/>
</dbReference>
<dbReference type="GO" id="GO:0004124">
    <property type="term" value="F:cysteine synthase activity"/>
    <property type="evidence" value="ECO:0007669"/>
    <property type="project" value="TreeGrafter"/>
</dbReference>
<evidence type="ECO:0000256" key="2">
    <source>
        <dbReference type="ARBA" id="ARBA00009077"/>
    </source>
</evidence>
<dbReference type="GO" id="GO:0019346">
    <property type="term" value="P:transsulfuration"/>
    <property type="evidence" value="ECO:0007669"/>
    <property type="project" value="InterPro"/>
</dbReference>
<dbReference type="PANTHER" id="PTHR43797">
    <property type="entry name" value="HOMOCYSTEINE/CYSTEINE SYNTHASE"/>
    <property type="match status" value="1"/>
</dbReference>
<keyword evidence="4 5" id="KW-0663">Pyridoxal phosphate</keyword>
<accession>A0A450TT68</accession>
<dbReference type="NCBIfam" id="TIGR01326">
    <property type="entry name" value="OAH_OAS_sulfhy"/>
    <property type="match status" value="1"/>
</dbReference>
<dbReference type="InterPro" id="IPR015421">
    <property type="entry name" value="PyrdxlP-dep_Trfase_major"/>
</dbReference>
<dbReference type="CDD" id="cd00614">
    <property type="entry name" value="CGS_like"/>
    <property type="match status" value="1"/>
</dbReference>
<evidence type="ECO:0000313" key="7">
    <source>
        <dbReference type="EMBL" id="VFJ71639.1"/>
    </source>
</evidence>
<evidence type="ECO:0000256" key="5">
    <source>
        <dbReference type="PIRSR" id="PIRSR001434-2"/>
    </source>
</evidence>
<dbReference type="GO" id="GO:0030170">
    <property type="term" value="F:pyridoxal phosphate binding"/>
    <property type="evidence" value="ECO:0007669"/>
    <property type="project" value="InterPro"/>
</dbReference>
<dbReference type="EMBL" id="CAADFE010000028">
    <property type="protein sequence ID" value="VFJ71639.1"/>
    <property type="molecule type" value="Genomic_DNA"/>
</dbReference>
<dbReference type="GO" id="GO:0005737">
    <property type="term" value="C:cytoplasm"/>
    <property type="evidence" value="ECO:0007669"/>
    <property type="project" value="TreeGrafter"/>
</dbReference>
<evidence type="ECO:0000256" key="4">
    <source>
        <dbReference type="ARBA" id="ARBA00022898"/>
    </source>
</evidence>
<gene>
    <name evidence="7" type="ORF">BECKFW1821C_GA0114237_102810</name>
</gene>
<dbReference type="PANTHER" id="PTHR43797:SF2">
    <property type="entry name" value="HOMOCYSTEINE_CYSTEINE SYNTHASE"/>
    <property type="match status" value="1"/>
</dbReference>
<organism evidence="7">
    <name type="scientific">Candidatus Kentrum sp. FW</name>
    <dbReference type="NCBI Taxonomy" id="2126338"/>
    <lineage>
        <taxon>Bacteria</taxon>
        <taxon>Pseudomonadati</taxon>
        <taxon>Pseudomonadota</taxon>
        <taxon>Gammaproteobacteria</taxon>
        <taxon>Candidatus Kentrum</taxon>
    </lineage>
</organism>
<dbReference type="InterPro" id="IPR000277">
    <property type="entry name" value="Cys/Met-Metab_PyrdxlP-dep_enz"/>
</dbReference>
<comment type="similarity">
    <text evidence="2 6">Belongs to the trans-sulfuration enzymes family.</text>
</comment>
<dbReference type="FunFam" id="3.40.640.10:FF:000035">
    <property type="entry name" value="O-succinylhomoserine sulfhydrylase"/>
    <property type="match status" value="1"/>
</dbReference>
<evidence type="ECO:0000256" key="3">
    <source>
        <dbReference type="ARBA" id="ARBA00022679"/>
    </source>
</evidence>
<reference evidence="7" key="1">
    <citation type="submission" date="2019-02" db="EMBL/GenBank/DDBJ databases">
        <authorList>
            <person name="Gruber-Vodicka R. H."/>
            <person name="Seah K. B. B."/>
        </authorList>
    </citation>
    <scope>NUCLEOTIDE SEQUENCE</scope>
    <source>
        <strain evidence="7">BECK_BZ131</strain>
    </source>
</reference>
<dbReference type="InterPro" id="IPR015422">
    <property type="entry name" value="PyrdxlP-dep_Trfase_small"/>
</dbReference>
<dbReference type="AlphaFoldDB" id="A0A450TT68"/>
<dbReference type="InterPro" id="IPR006235">
    <property type="entry name" value="OAc-hSer/O-AcSer_sulfhydrylase"/>
</dbReference>
<comment type="cofactor">
    <cofactor evidence="1 6">
        <name>pyridoxal 5'-phosphate</name>
        <dbReference type="ChEBI" id="CHEBI:597326"/>
    </cofactor>
</comment>
<dbReference type="Pfam" id="PF01053">
    <property type="entry name" value="Cys_Met_Meta_PP"/>
    <property type="match status" value="1"/>
</dbReference>